<evidence type="ECO:0000256" key="1">
    <source>
        <dbReference type="ARBA" id="ARBA00022679"/>
    </source>
</evidence>
<dbReference type="GO" id="GO:0004371">
    <property type="term" value="F:glycerone kinase activity"/>
    <property type="evidence" value="ECO:0007669"/>
    <property type="project" value="InterPro"/>
</dbReference>
<dbReference type="Pfam" id="PF02734">
    <property type="entry name" value="Dak2"/>
    <property type="match status" value="1"/>
</dbReference>
<dbReference type="InterPro" id="IPR004007">
    <property type="entry name" value="DhaL_dom"/>
</dbReference>
<reference evidence="4 5" key="1">
    <citation type="submission" date="2020-08" db="EMBL/GenBank/DDBJ databases">
        <title>Genomic Encyclopedia of Type Strains, Phase IV (KMG-IV): sequencing the most valuable type-strain genomes for metagenomic binning, comparative biology and taxonomic classification.</title>
        <authorList>
            <person name="Goeker M."/>
        </authorList>
    </citation>
    <scope>NUCLEOTIDE SEQUENCE [LARGE SCALE GENOMIC DNA]</scope>
    <source>
        <strain evidence="4 5">DSM 16268</strain>
    </source>
</reference>
<dbReference type="InterPro" id="IPR012737">
    <property type="entry name" value="DhaK_L_YcgS"/>
</dbReference>
<organism evidence="4 5">
    <name type="scientific">Prosthecomicrobium pneumaticum</name>
    <dbReference type="NCBI Taxonomy" id="81895"/>
    <lineage>
        <taxon>Bacteria</taxon>
        <taxon>Pseudomonadati</taxon>
        <taxon>Pseudomonadota</taxon>
        <taxon>Alphaproteobacteria</taxon>
        <taxon>Hyphomicrobiales</taxon>
        <taxon>Kaistiaceae</taxon>
        <taxon>Prosthecomicrobium</taxon>
    </lineage>
</organism>
<gene>
    <name evidence="4" type="ORF">GGQ63_000469</name>
</gene>
<dbReference type="InterPro" id="IPR050861">
    <property type="entry name" value="Dihydroxyacetone_Kinase"/>
</dbReference>
<comment type="caution">
    <text evidence="4">The sequence shown here is derived from an EMBL/GenBank/DDBJ whole genome shotgun (WGS) entry which is preliminary data.</text>
</comment>
<evidence type="ECO:0000259" key="3">
    <source>
        <dbReference type="PROSITE" id="PS51480"/>
    </source>
</evidence>
<keyword evidence="1 4" id="KW-0808">Transferase</keyword>
<dbReference type="EMBL" id="JACHOO010000001">
    <property type="protein sequence ID" value="MBB5751426.1"/>
    <property type="molecule type" value="Genomic_DNA"/>
</dbReference>
<dbReference type="PROSITE" id="PS51480">
    <property type="entry name" value="DHAL"/>
    <property type="match status" value="1"/>
</dbReference>
<dbReference type="GO" id="GO:0005829">
    <property type="term" value="C:cytosol"/>
    <property type="evidence" value="ECO:0007669"/>
    <property type="project" value="TreeGrafter"/>
</dbReference>
<dbReference type="Proteomes" id="UP000523821">
    <property type="component" value="Unassembled WGS sequence"/>
</dbReference>
<proteinExistence type="predicted"/>
<name>A0A7W9CTM1_9HYPH</name>
<keyword evidence="5" id="KW-1185">Reference proteome</keyword>
<dbReference type="AlphaFoldDB" id="A0A7W9CTM1"/>
<dbReference type="NCBIfam" id="TIGR02365">
    <property type="entry name" value="dha_L_ycgS"/>
    <property type="match status" value="1"/>
</dbReference>
<dbReference type="PANTHER" id="PTHR28629:SF4">
    <property type="entry name" value="TRIOKINASE_FMN CYCLASE"/>
    <property type="match status" value="1"/>
</dbReference>
<dbReference type="GO" id="GO:0019563">
    <property type="term" value="P:glycerol catabolic process"/>
    <property type="evidence" value="ECO:0007669"/>
    <property type="project" value="TreeGrafter"/>
</dbReference>
<evidence type="ECO:0000313" key="5">
    <source>
        <dbReference type="Proteomes" id="UP000523821"/>
    </source>
</evidence>
<dbReference type="RefSeq" id="WP_183852082.1">
    <property type="nucleotide sequence ID" value="NZ_JACHOO010000001.1"/>
</dbReference>
<evidence type="ECO:0000256" key="2">
    <source>
        <dbReference type="ARBA" id="ARBA00022777"/>
    </source>
</evidence>
<dbReference type="Gene3D" id="1.25.40.340">
    <property type="match status" value="1"/>
</dbReference>
<evidence type="ECO:0000313" key="4">
    <source>
        <dbReference type="EMBL" id="MBB5751426.1"/>
    </source>
</evidence>
<feature type="domain" description="DhaL" evidence="3">
    <location>
        <begin position="10"/>
        <end position="205"/>
    </location>
</feature>
<dbReference type="InterPro" id="IPR036117">
    <property type="entry name" value="DhaL_dom_sf"/>
</dbReference>
<dbReference type="EC" id="2.7.1.-" evidence="4"/>
<dbReference type="SUPFAM" id="SSF101473">
    <property type="entry name" value="DhaL-like"/>
    <property type="match status" value="1"/>
</dbReference>
<sequence>MLATTGLDAAAAAAMLRAVAHAVIANTDRLTDADLAIGDGDHGIGMRRGFEAALVALDAPPPGIDGAFRATGMAIMANTGGAAGAVFGTVFTAGAKAFAGEAEISAASFRRFLDDAQAAVARRGGVTEGQKTMLDALAHAARAAAGAPDLAAAIRAAANGALEGVEATKGMVATTGKARSLGERSLGHPDPGAISLSIILGAMRDFVAA</sequence>
<dbReference type="PANTHER" id="PTHR28629">
    <property type="entry name" value="TRIOKINASE/FMN CYCLASE"/>
    <property type="match status" value="1"/>
</dbReference>
<dbReference type="SMART" id="SM01120">
    <property type="entry name" value="Dak2"/>
    <property type="match status" value="1"/>
</dbReference>
<dbReference type="FunFam" id="1.25.40.340:FF:000002">
    <property type="entry name" value="Dihydroxyacetone kinase, L subunit"/>
    <property type="match status" value="1"/>
</dbReference>
<accession>A0A7W9CTM1</accession>
<keyword evidence="2 4" id="KW-0418">Kinase</keyword>
<protein>
    <submittedName>
        <fullName evidence="4">Dihydroxyacetone kinase-like protein</fullName>
        <ecNumber evidence="4">2.7.1.-</ecNumber>
    </submittedName>
</protein>